<name>A0A1Z4BQ17_9FLAO</name>
<evidence type="ECO:0000313" key="1">
    <source>
        <dbReference type="EMBL" id="ASF43330.1"/>
    </source>
</evidence>
<proteinExistence type="predicted"/>
<dbReference type="Proteomes" id="UP000197007">
    <property type="component" value="Chromosome"/>
</dbReference>
<evidence type="ECO:0000313" key="2">
    <source>
        <dbReference type="Proteomes" id="UP000197007"/>
    </source>
</evidence>
<dbReference type="AlphaFoldDB" id="A0A1Z4BQ17"/>
<dbReference type="EMBL" id="CP022022">
    <property type="protein sequence ID" value="ASF43330.1"/>
    <property type="molecule type" value="Genomic_DNA"/>
</dbReference>
<accession>A0A1Z4BQ17</accession>
<reference evidence="2" key="1">
    <citation type="submission" date="2017-06" db="EMBL/GenBank/DDBJ databases">
        <title>Complete genome sequence of Capnocytophaga sp. KCOM 1579 (=ChDC OS43) isolated from a human refractory periapical abscess lesion.</title>
        <authorList>
            <person name="Kook J.-K."/>
            <person name="Park S.-N."/>
            <person name="Lim Y.K."/>
            <person name="Roh H."/>
        </authorList>
    </citation>
    <scope>NUCLEOTIDE SEQUENCE [LARGE SCALE GENOMIC DNA]</scope>
    <source>
        <strain evidence="2">ChDC OS43</strain>
    </source>
</reference>
<sequence length="143" mass="16765">MEKNFYDLELIKILEEHIEDGDFQIISSDIYVDKVNANLPFKGSRVDFELLDEYQRMFFDENEAVVAFVKNIAMEEAGIAPDEKVVYLGDNVSNLTYIFSFKYLEKVIVDILDNIPENHYFLSESMKWILYISYEDCADFALI</sequence>
<dbReference type="KEGG" id="capn:CBG49_09695"/>
<protein>
    <submittedName>
        <fullName evidence="1">Uncharacterized protein</fullName>
    </submittedName>
</protein>
<gene>
    <name evidence="1" type="ORF">CBG49_09695</name>
</gene>
<keyword evidence="2" id="KW-1185">Reference proteome</keyword>
<dbReference type="RefSeq" id="WP_088594340.1">
    <property type="nucleotide sequence ID" value="NZ_CP022022.1"/>
</dbReference>
<organism evidence="1 2">
    <name type="scientific">Capnocytophaga endodontalis</name>
    <dbReference type="NCBI Taxonomy" id="2708117"/>
    <lineage>
        <taxon>Bacteria</taxon>
        <taxon>Pseudomonadati</taxon>
        <taxon>Bacteroidota</taxon>
        <taxon>Flavobacteriia</taxon>
        <taxon>Flavobacteriales</taxon>
        <taxon>Flavobacteriaceae</taxon>
        <taxon>Capnocytophaga</taxon>
    </lineage>
</organism>